<feature type="region of interest" description="Disordered" evidence="6">
    <location>
        <begin position="272"/>
        <end position="309"/>
    </location>
</feature>
<dbReference type="InterPro" id="IPR013083">
    <property type="entry name" value="Znf_RING/FYVE/PHD"/>
</dbReference>
<dbReference type="InterPro" id="IPR043502">
    <property type="entry name" value="DNA/RNA_pol_sf"/>
</dbReference>
<evidence type="ECO:0008006" key="12">
    <source>
        <dbReference type="Google" id="ProtNLM"/>
    </source>
</evidence>
<dbReference type="SMART" id="SM00249">
    <property type="entry name" value="PHD"/>
    <property type="match status" value="1"/>
</dbReference>
<feature type="compositionally biased region" description="Polar residues" evidence="6">
    <location>
        <begin position="1393"/>
        <end position="1402"/>
    </location>
</feature>
<evidence type="ECO:0000259" key="9">
    <source>
        <dbReference type="PROSITE" id="PS50994"/>
    </source>
</evidence>
<protein>
    <recommendedName>
        <fullName evidence="12">Reverse transcriptase</fullName>
    </recommendedName>
</protein>
<dbReference type="InterPro" id="IPR019787">
    <property type="entry name" value="Znf_PHD-finger"/>
</dbReference>
<evidence type="ECO:0000313" key="10">
    <source>
        <dbReference type="EMBL" id="GBG79250.1"/>
    </source>
</evidence>
<keyword evidence="3" id="KW-0862">Zinc</keyword>
<feature type="region of interest" description="Disordered" evidence="6">
    <location>
        <begin position="133"/>
        <end position="182"/>
    </location>
</feature>
<dbReference type="PANTHER" id="PTHR37984">
    <property type="entry name" value="PROTEIN CBG26694"/>
    <property type="match status" value="1"/>
</dbReference>
<feature type="compositionally biased region" description="Low complexity" evidence="6">
    <location>
        <begin position="325"/>
        <end position="340"/>
    </location>
</feature>
<dbReference type="SUPFAM" id="SSF56672">
    <property type="entry name" value="DNA/RNA polymerases"/>
    <property type="match status" value="1"/>
</dbReference>
<dbReference type="EMBL" id="BFEA01000314">
    <property type="protein sequence ID" value="GBG79250.1"/>
    <property type="molecule type" value="Genomic_DNA"/>
</dbReference>
<evidence type="ECO:0000256" key="4">
    <source>
        <dbReference type="ARBA" id="ARBA00023268"/>
    </source>
</evidence>
<dbReference type="Proteomes" id="UP000265515">
    <property type="component" value="Unassembled WGS sequence"/>
</dbReference>
<dbReference type="PROSITE" id="PS50994">
    <property type="entry name" value="INTEGRASE"/>
    <property type="match status" value="1"/>
</dbReference>
<dbReference type="InterPro" id="IPR011011">
    <property type="entry name" value="Znf_FYVE_PHD"/>
</dbReference>
<evidence type="ECO:0000259" key="8">
    <source>
        <dbReference type="PROSITE" id="PS50878"/>
    </source>
</evidence>
<dbReference type="CDD" id="cd15543">
    <property type="entry name" value="PHD_RSF1"/>
    <property type="match status" value="1"/>
</dbReference>
<dbReference type="GO" id="GO:0003676">
    <property type="term" value="F:nucleic acid binding"/>
    <property type="evidence" value="ECO:0007669"/>
    <property type="project" value="InterPro"/>
</dbReference>
<feature type="region of interest" description="Disordered" evidence="6">
    <location>
        <begin position="1119"/>
        <end position="1140"/>
    </location>
</feature>
<dbReference type="GO" id="GO:0015074">
    <property type="term" value="P:DNA integration"/>
    <property type="evidence" value="ECO:0007669"/>
    <property type="project" value="InterPro"/>
</dbReference>
<dbReference type="FunFam" id="3.30.70.270:FF:000003">
    <property type="entry name" value="Transposon Ty3-G Gag-Pol polyprotein"/>
    <property type="match status" value="1"/>
</dbReference>
<dbReference type="CDD" id="cd09274">
    <property type="entry name" value="RNase_HI_RT_Ty3"/>
    <property type="match status" value="1"/>
</dbReference>
<organism evidence="10 11">
    <name type="scientific">Chara braunii</name>
    <name type="common">Braun's stonewort</name>
    <dbReference type="NCBI Taxonomy" id="69332"/>
    <lineage>
        <taxon>Eukaryota</taxon>
        <taxon>Viridiplantae</taxon>
        <taxon>Streptophyta</taxon>
        <taxon>Charophyceae</taxon>
        <taxon>Charales</taxon>
        <taxon>Characeae</taxon>
        <taxon>Chara</taxon>
    </lineage>
</organism>
<reference evidence="10 11" key="1">
    <citation type="journal article" date="2018" name="Cell">
        <title>The Chara Genome: Secondary Complexity and Implications for Plant Terrestrialization.</title>
        <authorList>
            <person name="Nishiyama T."/>
            <person name="Sakayama H."/>
            <person name="Vries J.D."/>
            <person name="Buschmann H."/>
            <person name="Saint-Marcoux D."/>
            <person name="Ullrich K.K."/>
            <person name="Haas F.B."/>
            <person name="Vanderstraeten L."/>
            <person name="Becker D."/>
            <person name="Lang D."/>
            <person name="Vosolsobe S."/>
            <person name="Rombauts S."/>
            <person name="Wilhelmsson P.K.I."/>
            <person name="Janitza P."/>
            <person name="Kern R."/>
            <person name="Heyl A."/>
            <person name="Rumpler F."/>
            <person name="Villalobos L.I.A.C."/>
            <person name="Clay J.M."/>
            <person name="Skokan R."/>
            <person name="Toyoda A."/>
            <person name="Suzuki Y."/>
            <person name="Kagoshima H."/>
            <person name="Schijlen E."/>
            <person name="Tajeshwar N."/>
            <person name="Catarino B."/>
            <person name="Hetherington A.J."/>
            <person name="Saltykova A."/>
            <person name="Bonnot C."/>
            <person name="Breuninger H."/>
            <person name="Symeonidi A."/>
            <person name="Radhakrishnan G.V."/>
            <person name="Van Nieuwerburgh F."/>
            <person name="Deforce D."/>
            <person name="Chang C."/>
            <person name="Karol K.G."/>
            <person name="Hedrich R."/>
            <person name="Ulvskov P."/>
            <person name="Glockner G."/>
            <person name="Delwiche C.F."/>
            <person name="Petrasek J."/>
            <person name="Van de Peer Y."/>
            <person name="Friml J."/>
            <person name="Beilby M."/>
            <person name="Dolan L."/>
            <person name="Kohara Y."/>
            <person name="Sugano S."/>
            <person name="Fujiyama A."/>
            <person name="Delaux P.-M."/>
            <person name="Quint M."/>
            <person name="TheiBen G."/>
            <person name="Hagemann M."/>
            <person name="Harholt J."/>
            <person name="Dunand C."/>
            <person name="Zachgo S."/>
            <person name="Langdale J."/>
            <person name="Maumus F."/>
            <person name="Straeten D.V.D."/>
            <person name="Gould S.B."/>
            <person name="Rensing S.A."/>
        </authorList>
    </citation>
    <scope>NUCLEOTIDE SEQUENCE [LARGE SCALE GENOMIC DNA]</scope>
    <source>
        <strain evidence="10 11">S276</strain>
    </source>
</reference>
<keyword evidence="1" id="KW-0479">Metal-binding</keyword>
<dbReference type="InterPro" id="IPR041577">
    <property type="entry name" value="RT_RNaseH_2"/>
</dbReference>
<feature type="compositionally biased region" description="Basic and acidic residues" evidence="6">
    <location>
        <begin position="146"/>
        <end position="157"/>
    </location>
</feature>
<feature type="compositionally biased region" description="Acidic residues" evidence="6">
    <location>
        <begin position="158"/>
        <end position="170"/>
    </location>
</feature>
<dbReference type="InterPro" id="IPR036397">
    <property type="entry name" value="RNaseH_sf"/>
</dbReference>
<feature type="compositionally biased region" description="Basic and acidic residues" evidence="6">
    <location>
        <begin position="1"/>
        <end position="11"/>
    </location>
</feature>
<evidence type="ECO:0000256" key="3">
    <source>
        <dbReference type="ARBA" id="ARBA00022833"/>
    </source>
</evidence>
<dbReference type="PROSITE" id="PS50878">
    <property type="entry name" value="RT_POL"/>
    <property type="match status" value="1"/>
</dbReference>
<evidence type="ECO:0000256" key="2">
    <source>
        <dbReference type="ARBA" id="ARBA00022771"/>
    </source>
</evidence>
<feature type="compositionally biased region" description="Low complexity" evidence="6">
    <location>
        <begin position="723"/>
        <end position="795"/>
    </location>
</feature>
<dbReference type="InterPro" id="IPR012337">
    <property type="entry name" value="RNaseH-like_sf"/>
</dbReference>
<dbReference type="SUPFAM" id="SSF57903">
    <property type="entry name" value="FYVE/PHD zinc finger"/>
    <property type="match status" value="1"/>
</dbReference>
<evidence type="ECO:0000256" key="6">
    <source>
        <dbReference type="SAM" id="MobiDB-lite"/>
    </source>
</evidence>
<dbReference type="PROSITE" id="PS01359">
    <property type="entry name" value="ZF_PHD_1"/>
    <property type="match status" value="1"/>
</dbReference>
<dbReference type="Pfam" id="PF25073">
    <property type="entry name" value="DUF7797"/>
    <property type="match status" value="1"/>
</dbReference>
<dbReference type="InterPro" id="IPR050951">
    <property type="entry name" value="Retrovirus_Pol_polyprotein"/>
</dbReference>
<feature type="region of interest" description="Disordered" evidence="6">
    <location>
        <begin position="325"/>
        <end position="374"/>
    </location>
</feature>
<dbReference type="InterPro" id="IPR056699">
    <property type="entry name" value="DUF7797"/>
</dbReference>
<evidence type="ECO:0000256" key="5">
    <source>
        <dbReference type="PROSITE-ProRule" id="PRU00146"/>
    </source>
</evidence>
<keyword evidence="4" id="KW-0511">Multifunctional enzyme</keyword>
<dbReference type="Gramene" id="GBG79250">
    <property type="protein sequence ID" value="GBG79250"/>
    <property type="gene ID" value="CBR_g29301"/>
</dbReference>
<gene>
    <name evidence="10" type="ORF">CBR_g29301</name>
</gene>
<dbReference type="Pfam" id="PF17919">
    <property type="entry name" value="RT_RNaseH_2"/>
    <property type="match status" value="1"/>
</dbReference>
<feature type="region of interest" description="Disordered" evidence="6">
    <location>
        <begin position="1"/>
        <end position="22"/>
    </location>
</feature>
<feature type="domain" description="Reverse transcriptase" evidence="8">
    <location>
        <begin position="1361"/>
        <end position="1585"/>
    </location>
</feature>
<evidence type="ECO:0000259" key="7">
    <source>
        <dbReference type="PROSITE" id="PS50016"/>
    </source>
</evidence>
<dbReference type="Gene3D" id="3.10.10.10">
    <property type="entry name" value="HIV Type 1 Reverse Transcriptase, subunit A, domain 1"/>
    <property type="match status" value="1"/>
</dbReference>
<dbReference type="InterPro" id="IPR043151">
    <property type="entry name" value="BAH_sf"/>
</dbReference>
<feature type="region of interest" description="Disordered" evidence="6">
    <location>
        <begin position="1383"/>
        <end position="1402"/>
    </location>
</feature>
<feature type="compositionally biased region" description="Polar residues" evidence="6">
    <location>
        <begin position="1200"/>
        <end position="1210"/>
    </location>
</feature>
<feature type="compositionally biased region" description="Low complexity" evidence="6">
    <location>
        <begin position="348"/>
        <end position="361"/>
    </location>
</feature>
<feature type="compositionally biased region" description="Basic and acidic residues" evidence="6">
    <location>
        <begin position="287"/>
        <end position="297"/>
    </location>
</feature>
<sequence>MKCADPHEVGPPDKTGPSCEEKAISLSLSLALASSTECQKMTDGDPDDPAERDSDRLRCQLRAVMDEEAADRAAIVSGDGKMAGADDECRGNLQLEAMGNVAMGNERMELLDAPMARKEGDGENGCSMMDIVEANKGDGADGGGADEAKCVPERPEADKDDEGEKEEDVDAGERRQQSDKAEEAKRAAAKANAKRSKALLQAEIEAILDRTAEILLLLGSMADMRAGQSPSDKEMALAAECYANVASLVALVPPKALVSKHTVEDTLKVLGLRPQPAPETDIASVEKAQEPEKEREPPANAGKTSAVQTMKKATKAVAATAGVAVGTPAKPPGTKKASGNAAGGAGATGTSSRSRRQQQSGLHQSDSSARVRSTVGAVAHARNSELPLAMSSHMSTSKSVRGGSFTVLETEVRSMQNGVAGTGREAGAGSIIEGLVSSNLSSGAGGVQRQVGGAVPGSVLPSAVAAQLTAAAQQLPLPAQQALAQLAQGHSLTPAQWQAIQAHIGTAPHNPPGTRPRGRPPKTPNAIANREAAIARAQAQALHAAAAAAVAAAAAAAAAAGPAPSSLPPTGEFNSGLGTINVSSAMGGGDAEGMDTSYLMSIAAMDGSKVVIGPNSSITGLNHNVSSQHLLLGPLPVPGQQPPSQQRQDVQQKSLQSSQQQQVQQQLQQHLPTAEDLSIPQPQEHQKQQQTKEKQQERNQQQQQVQNSQQQQQYRQQPPPQVPLAESQQQRQEQVAQVQQQEAPSQHQVPRAIQQQGQKQPQQKQSQQKQQQQPRLKHQQQPQQQQQQQQWKLQPTKMSSGVAGAHLTTPLLVQQQQQLIQPGPGRGHPLFPGAFCQPVDFTTTCQLCKQQEPRIQNIIVCDACELAFHLRCLQPPLTVIPEGDWFCSTCISEGKDKGREPAFGPIQSKNPVVISLMAGSGGVGRGRGGGRGAGGGVNVAGTATPPTAGGTGAGGGPLPGGGIAATPRAVSAASNPMVPAGMQIPQGFASQQVMGGVTGRKFPKPLMEGLPAGSVPGVTGVVPGGKPPGALPAAVAQQQQRGQPISSGEECSAARTGGESMWGGSASGVRGGTIPLGPSTSNLVPISIAGSSSAMAIVSGLSHELATAGAAAQATLQHRPGVPLPSTSSGGPGPTSGSVVHAEGGAYQAAPHVGATHKHPSVMLITSQGLPTTTQRLGVDPDDAVGNVMGHSEDHPQEPVASSSGTLQTGSGRGADMDWLYVGQTDGQGVQDEKVAGAGLPLGSRSGGNAPAALWAAAVRTGRSLGGQGPSSRPGTEEAVVKGGVRGTGDLDFSTGKVENRVKVEVEQGKGVAATDTLETVDDALDEAPEMEWFGKPLATRDGKTYYAGCLVGGRLYRVHDCALFRPETTGVPPYIARLQPSPAAGARPVTNPDASSSNTSDRLNLLEIDVGALKDDTQLQQTATQQLEQRICAAAANLSSAPRETTPRFDDQEIFYDSTKMDPIPWFRKFELKLQLHHISIRPNDRYKSAFKMRYGHFEWVVMPFGLTNAPMTFQAAMTNEFRAMLDWFVLVYLDDILVYSRTLEDHLEHLRRVLETLRHAKYKANRDKCECVRQHLEYLGHFVTPEGISPLSDKIQAIQEWSEPRNVMDDARESFLALKAALLSTEVLGIYDPLLPTHVTMDASGYGICAVLKQHDGVDWHPVEYFNKKVPVMHSIDDARKEELLAFVHALNRWRHFLLGGSQFRWVTLVFYKTQDTVNSTIARWMAFIDQFDFFPDHIPGKSNRFVDALSRRPDHCTALYSTFEIDDELRDSFIRGYQVDPEFRDKYVNCSSPNPAPSHYRIQEGYLLVRTWGRTFFAYRVTLTCVHDFLASSTLLPPSDTLQSIARLAGFTNDFGGPAFSATSHAIASHAREAIAMDITRPFPKHKTGVDGILTVVDRLTKFAMFLLCRYHAKAPELAEVLYASWIRTKGYPKEIICDRDNRFMPDFWLALIKRWGSSLKPSSARHPQTNGQTERAHQTAQVLLRTLIRPNRKDWVERLSDVDLAYNSSIEFEHGLPVTSSLDTIIPRTVESNDRLLFLRRMQELLVKARDQMAKTQQHMSQQANCQRLLCPFRAGDLVWVSAVEFSLDIFRKLLPKWMGPWPIVAPAGNAPKGPSFVIQVPAHLPVYSVFHCYKLALYTPADDDDFPG</sequence>
<keyword evidence="11" id="KW-1185">Reference proteome</keyword>
<feature type="region of interest" description="Disordered" evidence="6">
    <location>
        <begin position="629"/>
        <end position="800"/>
    </location>
</feature>
<dbReference type="InterPro" id="IPR019786">
    <property type="entry name" value="Zinc_finger_PHD-type_CS"/>
</dbReference>
<feature type="region of interest" description="Disordered" evidence="6">
    <location>
        <begin position="1187"/>
        <end position="1215"/>
    </location>
</feature>
<dbReference type="GO" id="GO:0008270">
    <property type="term" value="F:zinc ion binding"/>
    <property type="evidence" value="ECO:0007669"/>
    <property type="project" value="UniProtKB-KW"/>
</dbReference>
<evidence type="ECO:0000313" key="11">
    <source>
        <dbReference type="Proteomes" id="UP000265515"/>
    </source>
</evidence>
<dbReference type="Pfam" id="PF00628">
    <property type="entry name" value="PHD"/>
    <property type="match status" value="1"/>
</dbReference>
<evidence type="ECO:0000256" key="1">
    <source>
        <dbReference type="ARBA" id="ARBA00022723"/>
    </source>
</evidence>
<dbReference type="InterPro" id="IPR000477">
    <property type="entry name" value="RT_dom"/>
</dbReference>
<keyword evidence="2 5" id="KW-0863">Zinc-finger</keyword>
<feature type="compositionally biased region" description="Basic and acidic residues" evidence="6">
    <location>
        <begin position="171"/>
        <end position="182"/>
    </location>
</feature>
<feature type="compositionally biased region" description="Low complexity" evidence="6">
    <location>
        <begin position="642"/>
        <end position="669"/>
    </location>
</feature>
<dbReference type="Gene3D" id="2.30.30.490">
    <property type="match status" value="1"/>
</dbReference>
<feature type="region of interest" description="Disordered" evidence="6">
    <location>
        <begin position="505"/>
        <end position="525"/>
    </location>
</feature>
<accession>A0A388LAA9</accession>
<dbReference type="PANTHER" id="PTHR37984:SF5">
    <property type="entry name" value="PROTEIN NYNRIN-LIKE"/>
    <property type="match status" value="1"/>
</dbReference>
<feature type="region of interest" description="Disordered" evidence="6">
    <location>
        <begin position="1038"/>
        <end position="1077"/>
    </location>
</feature>
<name>A0A388LAA9_CHABU</name>
<comment type="caution">
    <text evidence="10">The sequence shown here is derived from an EMBL/GenBank/DDBJ whole genome shotgun (WGS) entry which is preliminary data.</text>
</comment>
<dbReference type="Gene3D" id="3.30.420.10">
    <property type="entry name" value="Ribonuclease H-like superfamily/Ribonuclease H"/>
    <property type="match status" value="1"/>
</dbReference>
<dbReference type="Gene3D" id="3.30.70.270">
    <property type="match status" value="1"/>
</dbReference>
<dbReference type="CDD" id="cd01647">
    <property type="entry name" value="RT_LTR"/>
    <property type="match status" value="1"/>
</dbReference>
<dbReference type="InterPro" id="IPR001584">
    <property type="entry name" value="Integrase_cat-core"/>
</dbReference>
<dbReference type="Gene3D" id="3.30.40.10">
    <property type="entry name" value="Zinc/RING finger domain, C3HC4 (zinc finger)"/>
    <property type="match status" value="1"/>
</dbReference>
<dbReference type="InterPro" id="IPR001965">
    <property type="entry name" value="Znf_PHD"/>
</dbReference>
<feature type="compositionally biased region" description="Basic and acidic residues" evidence="6">
    <location>
        <begin position="684"/>
        <end position="697"/>
    </location>
</feature>
<proteinExistence type="predicted"/>
<dbReference type="Pfam" id="PF00078">
    <property type="entry name" value="RVT_1"/>
    <property type="match status" value="1"/>
</dbReference>
<feature type="compositionally biased region" description="Low complexity" evidence="6">
    <location>
        <begin position="698"/>
        <end position="716"/>
    </location>
</feature>
<dbReference type="InterPro" id="IPR043128">
    <property type="entry name" value="Rev_trsase/Diguanyl_cyclase"/>
</dbReference>
<dbReference type="OrthoDB" id="787137at2759"/>
<feature type="domain" description="PHD-type" evidence="7">
    <location>
        <begin position="842"/>
        <end position="893"/>
    </location>
</feature>
<feature type="domain" description="Integrase catalytic" evidence="9">
    <location>
        <begin position="1869"/>
        <end position="2033"/>
    </location>
</feature>
<feature type="compositionally biased region" description="Polar residues" evidence="6">
    <location>
        <begin position="362"/>
        <end position="371"/>
    </location>
</feature>
<dbReference type="GO" id="GO:0003824">
    <property type="term" value="F:catalytic activity"/>
    <property type="evidence" value="ECO:0007669"/>
    <property type="project" value="UniProtKB-KW"/>
</dbReference>
<dbReference type="SUPFAM" id="SSF53098">
    <property type="entry name" value="Ribonuclease H-like"/>
    <property type="match status" value="1"/>
</dbReference>
<dbReference type="PROSITE" id="PS50016">
    <property type="entry name" value="ZF_PHD_2"/>
    <property type="match status" value="1"/>
</dbReference>